<dbReference type="SUPFAM" id="SSF52172">
    <property type="entry name" value="CheY-like"/>
    <property type="match status" value="1"/>
</dbReference>
<keyword evidence="5" id="KW-1185">Reference proteome</keyword>
<evidence type="ECO:0000259" key="3">
    <source>
        <dbReference type="PROSITE" id="PS50110"/>
    </source>
</evidence>
<evidence type="ECO:0000313" key="5">
    <source>
        <dbReference type="Proteomes" id="UP000007883"/>
    </source>
</evidence>
<protein>
    <submittedName>
        <fullName evidence="4">Response regulator receiver protein CheY-like</fullName>
    </submittedName>
</protein>
<reference evidence="4 5" key="1">
    <citation type="journal article" date="2012" name="J. Bacteriol.">
        <title>Complete genome sequence of phototrophic betaproteobacterium Rubrivivax gelatinosus IL144.</title>
        <authorList>
            <person name="Nagashima S."/>
            <person name="Kamimura A."/>
            <person name="Shimizu T."/>
            <person name="Nakamura-isaki S."/>
            <person name="Aono E."/>
            <person name="Sakamoto K."/>
            <person name="Ichikawa N."/>
            <person name="Nakazawa H."/>
            <person name="Sekine M."/>
            <person name="Yamazaki S."/>
            <person name="Fujita N."/>
            <person name="Shimada K."/>
            <person name="Hanada S."/>
            <person name="Nagashima K.V.P."/>
        </authorList>
    </citation>
    <scope>NUCLEOTIDE SEQUENCE [LARGE SCALE GENOMIC DNA]</scope>
    <source>
        <strain evidence="5">NBRC 100245 / IL144</strain>
    </source>
</reference>
<organism evidence="4 5">
    <name type="scientific">Rubrivivax gelatinosus (strain NBRC 100245 / IL144)</name>
    <dbReference type="NCBI Taxonomy" id="983917"/>
    <lineage>
        <taxon>Bacteria</taxon>
        <taxon>Pseudomonadati</taxon>
        <taxon>Pseudomonadota</taxon>
        <taxon>Betaproteobacteria</taxon>
        <taxon>Burkholderiales</taxon>
        <taxon>Sphaerotilaceae</taxon>
        <taxon>Rubrivivax</taxon>
    </lineage>
</organism>
<proteinExistence type="predicted"/>
<dbReference type="eggNOG" id="COG0784">
    <property type="taxonomic scope" value="Bacteria"/>
</dbReference>
<evidence type="ECO:0000256" key="1">
    <source>
        <dbReference type="ARBA" id="ARBA00022553"/>
    </source>
</evidence>
<dbReference type="InterPro" id="IPR050595">
    <property type="entry name" value="Bact_response_regulator"/>
</dbReference>
<dbReference type="PATRIC" id="fig|983917.3.peg.2634"/>
<dbReference type="HOGENOM" id="CLU_000445_69_8_4"/>
<dbReference type="InterPro" id="IPR011006">
    <property type="entry name" value="CheY-like_superfamily"/>
</dbReference>
<name>I0HSR0_RUBGI</name>
<dbReference type="PANTHER" id="PTHR44591">
    <property type="entry name" value="STRESS RESPONSE REGULATOR PROTEIN 1"/>
    <property type="match status" value="1"/>
</dbReference>
<dbReference type="STRING" id="983917.RGE_27080"/>
<feature type="domain" description="Response regulatory" evidence="3">
    <location>
        <begin position="2"/>
        <end position="119"/>
    </location>
</feature>
<evidence type="ECO:0000256" key="2">
    <source>
        <dbReference type="PROSITE-ProRule" id="PRU00169"/>
    </source>
</evidence>
<dbReference type="SMART" id="SM00448">
    <property type="entry name" value="REC"/>
    <property type="match status" value="1"/>
</dbReference>
<dbReference type="GO" id="GO:0000160">
    <property type="term" value="P:phosphorelay signal transduction system"/>
    <property type="evidence" value="ECO:0007669"/>
    <property type="project" value="InterPro"/>
</dbReference>
<dbReference type="PROSITE" id="PS50110">
    <property type="entry name" value="RESPONSE_REGULATORY"/>
    <property type="match status" value="1"/>
</dbReference>
<dbReference type="Pfam" id="PF00072">
    <property type="entry name" value="Response_reg"/>
    <property type="match status" value="1"/>
</dbReference>
<dbReference type="Gene3D" id="3.40.50.2300">
    <property type="match status" value="1"/>
</dbReference>
<gene>
    <name evidence="4" type="ordered locus">RGE_27080</name>
</gene>
<dbReference type="RefSeq" id="WP_014428909.1">
    <property type="nucleotide sequence ID" value="NC_017075.1"/>
</dbReference>
<dbReference type="KEGG" id="rge:RGE_27080"/>
<feature type="modified residue" description="4-aspartylphosphate" evidence="2">
    <location>
        <position position="52"/>
    </location>
</feature>
<keyword evidence="1 2" id="KW-0597">Phosphoprotein</keyword>
<dbReference type="AlphaFoldDB" id="I0HSR0"/>
<dbReference type="EMBL" id="AP012320">
    <property type="protein sequence ID" value="BAL96047.1"/>
    <property type="molecule type" value="Genomic_DNA"/>
</dbReference>
<dbReference type="InterPro" id="IPR001789">
    <property type="entry name" value="Sig_transdc_resp-reg_receiver"/>
</dbReference>
<accession>I0HSR0</accession>
<evidence type="ECO:0000313" key="4">
    <source>
        <dbReference type="EMBL" id="BAL96047.1"/>
    </source>
</evidence>
<sequence length="124" mass="13141">MRVLYVDDDRINTLLFEETCRCAGDFEVACASTGAEALEIAADFPAEALVIDLHLPDTNGFELLPALRRALGDERLPAFLCTADEPSVVAAQAASAGFDGCWTKPVTVEAILAELQRSGRGAAA</sequence>
<dbReference type="Proteomes" id="UP000007883">
    <property type="component" value="Chromosome"/>
</dbReference>
<dbReference type="PANTHER" id="PTHR44591:SF3">
    <property type="entry name" value="RESPONSE REGULATORY DOMAIN-CONTAINING PROTEIN"/>
    <property type="match status" value="1"/>
</dbReference>